<keyword evidence="2" id="KW-1133">Transmembrane helix</keyword>
<dbReference type="Proteomes" id="UP001595765">
    <property type="component" value="Unassembled WGS sequence"/>
</dbReference>
<evidence type="ECO:0000256" key="1">
    <source>
        <dbReference type="SAM" id="MobiDB-lite"/>
    </source>
</evidence>
<dbReference type="PANTHER" id="PTHR38588:SF1">
    <property type="entry name" value="BLL0334 PROTEIN"/>
    <property type="match status" value="1"/>
</dbReference>
<dbReference type="InterPro" id="IPR010419">
    <property type="entry name" value="CO_DH_gsu"/>
</dbReference>
<dbReference type="Gene3D" id="3.30.530.20">
    <property type="match status" value="1"/>
</dbReference>
<evidence type="ECO:0000313" key="4">
    <source>
        <dbReference type="Proteomes" id="UP001595765"/>
    </source>
</evidence>
<evidence type="ECO:0000256" key="2">
    <source>
        <dbReference type="SAM" id="Phobius"/>
    </source>
</evidence>
<name>A0ABV8HR50_9ACTN</name>
<reference evidence="4" key="1">
    <citation type="journal article" date="2019" name="Int. J. Syst. Evol. Microbiol.">
        <title>The Global Catalogue of Microorganisms (GCM) 10K type strain sequencing project: providing services to taxonomists for standard genome sequencing and annotation.</title>
        <authorList>
            <consortium name="The Broad Institute Genomics Platform"/>
            <consortium name="The Broad Institute Genome Sequencing Center for Infectious Disease"/>
            <person name="Wu L."/>
            <person name="Ma J."/>
        </authorList>
    </citation>
    <scope>NUCLEOTIDE SEQUENCE [LARGE SCALE GENOMIC DNA]</scope>
    <source>
        <strain evidence="4">CGMCC 4.7237</strain>
    </source>
</reference>
<feature type="compositionally biased region" description="Low complexity" evidence="1">
    <location>
        <begin position="250"/>
        <end position="263"/>
    </location>
</feature>
<dbReference type="SUPFAM" id="SSF55961">
    <property type="entry name" value="Bet v1-like"/>
    <property type="match status" value="1"/>
</dbReference>
<organism evidence="3 4">
    <name type="scientific">Streptomyces polygonati</name>
    <dbReference type="NCBI Taxonomy" id="1617087"/>
    <lineage>
        <taxon>Bacteria</taxon>
        <taxon>Bacillati</taxon>
        <taxon>Actinomycetota</taxon>
        <taxon>Actinomycetes</taxon>
        <taxon>Kitasatosporales</taxon>
        <taxon>Streptomycetaceae</taxon>
        <taxon>Streptomyces</taxon>
    </lineage>
</organism>
<protein>
    <submittedName>
        <fullName evidence="3">CoxG family protein</fullName>
    </submittedName>
</protein>
<dbReference type="PANTHER" id="PTHR38588">
    <property type="entry name" value="BLL0334 PROTEIN"/>
    <property type="match status" value="1"/>
</dbReference>
<dbReference type="RefSeq" id="WP_386432707.1">
    <property type="nucleotide sequence ID" value="NZ_JBHSBB010000014.1"/>
</dbReference>
<dbReference type="EMBL" id="JBHSBB010000014">
    <property type="protein sequence ID" value="MFC4034500.1"/>
    <property type="molecule type" value="Genomic_DNA"/>
</dbReference>
<comment type="caution">
    <text evidence="3">The sequence shown here is derived from an EMBL/GenBank/DDBJ whole genome shotgun (WGS) entry which is preliminary data.</text>
</comment>
<dbReference type="InterPro" id="IPR023393">
    <property type="entry name" value="START-like_dom_sf"/>
</dbReference>
<keyword evidence="2" id="KW-0472">Membrane</keyword>
<evidence type="ECO:0000313" key="3">
    <source>
        <dbReference type="EMBL" id="MFC4034500.1"/>
    </source>
</evidence>
<accession>A0ABV8HR50</accession>
<feature type="region of interest" description="Disordered" evidence="1">
    <location>
        <begin position="206"/>
        <end position="288"/>
    </location>
</feature>
<feature type="region of interest" description="Disordered" evidence="1">
    <location>
        <begin position="330"/>
        <end position="350"/>
    </location>
</feature>
<feature type="compositionally biased region" description="Basic and acidic residues" evidence="1">
    <location>
        <begin position="224"/>
        <end position="234"/>
    </location>
</feature>
<keyword evidence="2" id="KW-0812">Transmembrane</keyword>
<feature type="transmembrane region" description="Helical" evidence="2">
    <location>
        <begin position="360"/>
        <end position="379"/>
    </location>
</feature>
<sequence length="383" mass="39108">MEHESFVPIPPTRLTQALRTTAVLAASLPGWQPDGGDGIDGAAGAGAAPMTGRLRLRIGGSTITYRGTVRVTGEGPTFTLMAEGTEVRGTGTVQATASVGVAATERPEPGSLLVWRGSAQTDGRLAGYEKAVVEAAVRRLLDRFAAELAAHAPEMDMEAEAAAESPADALVEAEAELAAEAEAEVAAEVAAELAAEAVTEAVTEAASEAVTDAASEAVTEAASEAERDAEREAAAEAEEDAVARAEDEAAASGAVPAAQPAGQAEEDAEAEGEEEPDVVDDLGGPLPPTELEEFELVEVEVEVPESAAALDDLAPPAEAAHARRTMIGRSAEEVDHAPPRGRYAPVPAPDAATTAATLRWAAPAAAALLASAVVVGRVLRRRR</sequence>
<proteinExistence type="predicted"/>
<feature type="compositionally biased region" description="Acidic residues" evidence="1">
    <location>
        <begin position="264"/>
        <end position="280"/>
    </location>
</feature>
<feature type="compositionally biased region" description="Low complexity" evidence="1">
    <location>
        <begin position="206"/>
        <end position="222"/>
    </location>
</feature>
<gene>
    <name evidence="3" type="ORF">ACFO3J_23925</name>
</gene>
<keyword evidence="4" id="KW-1185">Reference proteome</keyword>